<dbReference type="InterPro" id="IPR002550">
    <property type="entry name" value="CNNM"/>
</dbReference>
<accession>A9VAB2</accession>
<dbReference type="eggNOG" id="KOG2118">
    <property type="taxonomic scope" value="Eukaryota"/>
</dbReference>
<feature type="region of interest" description="Disordered" evidence="8">
    <location>
        <begin position="642"/>
        <end position="733"/>
    </location>
</feature>
<evidence type="ECO:0000256" key="8">
    <source>
        <dbReference type="SAM" id="MobiDB-lite"/>
    </source>
</evidence>
<feature type="domain" description="CNNM transmembrane" evidence="12">
    <location>
        <begin position="131"/>
        <end position="310"/>
    </location>
</feature>
<dbReference type="GO" id="GO:0005886">
    <property type="term" value="C:plasma membrane"/>
    <property type="evidence" value="ECO:0000318"/>
    <property type="project" value="GO_Central"/>
</dbReference>
<keyword evidence="4 7" id="KW-1133">Transmembrane helix</keyword>
<evidence type="ECO:0000259" key="11">
    <source>
        <dbReference type="PROSITE" id="PS51371"/>
    </source>
</evidence>
<feature type="signal peptide" evidence="10">
    <location>
        <begin position="1"/>
        <end position="20"/>
    </location>
</feature>
<evidence type="ECO:0000256" key="3">
    <source>
        <dbReference type="ARBA" id="ARBA00022737"/>
    </source>
</evidence>
<dbReference type="PANTHER" id="PTHR12064:SF94">
    <property type="entry name" value="UNEXTENDED PROTEIN"/>
    <property type="match status" value="1"/>
</dbReference>
<dbReference type="AlphaFoldDB" id="A9VAB2"/>
<dbReference type="SUPFAM" id="SSF54631">
    <property type="entry name" value="CBS-domain pair"/>
    <property type="match status" value="1"/>
</dbReference>
<feature type="domain" description="CBS" evidence="11">
    <location>
        <begin position="397"/>
        <end position="463"/>
    </location>
</feature>
<reference evidence="13 14" key="1">
    <citation type="journal article" date="2008" name="Nature">
        <title>The genome of the choanoflagellate Monosiga brevicollis and the origin of metazoans.</title>
        <authorList>
            <consortium name="JGI Sequencing"/>
            <person name="King N."/>
            <person name="Westbrook M.J."/>
            <person name="Young S.L."/>
            <person name="Kuo A."/>
            <person name="Abedin M."/>
            <person name="Chapman J."/>
            <person name="Fairclough S."/>
            <person name="Hellsten U."/>
            <person name="Isogai Y."/>
            <person name="Letunic I."/>
            <person name="Marr M."/>
            <person name="Pincus D."/>
            <person name="Putnam N."/>
            <person name="Rokas A."/>
            <person name="Wright K.J."/>
            <person name="Zuzow R."/>
            <person name="Dirks W."/>
            <person name="Good M."/>
            <person name="Goodstein D."/>
            <person name="Lemons D."/>
            <person name="Li W."/>
            <person name="Lyons J.B."/>
            <person name="Morris A."/>
            <person name="Nichols S."/>
            <person name="Richter D.J."/>
            <person name="Salamov A."/>
            <person name="Bork P."/>
            <person name="Lim W.A."/>
            <person name="Manning G."/>
            <person name="Miller W.T."/>
            <person name="McGinnis W."/>
            <person name="Shapiro H."/>
            <person name="Tjian R."/>
            <person name="Grigoriev I.V."/>
            <person name="Rokhsar D."/>
        </authorList>
    </citation>
    <scope>NUCLEOTIDE SEQUENCE [LARGE SCALE GENOMIC DNA]</scope>
    <source>
        <strain evidence="14">MX1 / ATCC 50154</strain>
    </source>
</reference>
<keyword evidence="3" id="KW-0677">Repeat</keyword>
<dbReference type="RefSeq" id="XP_001749647.1">
    <property type="nucleotide sequence ID" value="XM_001749595.1"/>
</dbReference>
<dbReference type="STRING" id="81824.A9VAB2"/>
<name>A9VAB2_MONBE</name>
<dbReference type="InterPro" id="IPR000644">
    <property type="entry name" value="CBS_dom"/>
</dbReference>
<dbReference type="FunCoup" id="A9VAB2">
    <property type="interactions" value="350"/>
</dbReference>
<organism evidence="13 14">
    <name type="scientific">Monosiga brevicollis</name>
    <name type="common">Choanoflagellate</name>
    <dbReference type="NCBI Taxonomy" id="81824"/>
    <lineage>
        <taxon>Eukaryota</taxon>
        <taxon>Choanoflagellata</taxon>
        <taxon>Craspedida</taxon>
        <taxon>Salpingoecidae</taxon>
        <taxon>Monosiga</taxon>
    </lineage>
</organism>
<dbReference type="FunFam" id="3.10.580.10:FF:000006">
    <property type="entry name" value="DUF21 and CBS domain protein"/>
    <property type="match status" value="1"/>
</dbReference>
<evidence type="ECO:0000256" key="10">
    <source>
        <dbReference type="SAM" id="SignalP"/>
    </source>
</evidence>
<evidence type="ECO:0000256" key="6">
    <source>
        <dbReference type="PROSITE-ProRule" id="PRU00703"/>
    </source>
</evidence>
<dbReference type="PROSITE" id="PS51846">
    <property type="entry name" value="CNNM"/>
    <property type="match status" value="1"/>
</dbReference>
<dbReference type="SUPFAM" id="SSF51206">
    <property type="entry name" value="cAMP-binding domain-like"/>
    <property type="match status" value="1"/>
</dbReference>
<dbReference type="GeneID" id="5894923"/>
<dbReference type="Gene3D" id="3.10.580.10">
    <property type="entry name" value="CBS-domain"/>
    <property type="match status" value="1"/>
</dbReference>
<dbReference type="Proteomes" id="UP000001357">
    <property type="component" value="Unassembled WGS sequence"/>
</dbReference>
<dbReference type="KEGG" id="mbr:MONBRDRAFT_34223"/>
<evidence type="ECO:0000256" key="7">
    <source>
        <dbReference type="PROSITE-ProRule" id="PRU01193"/>
    </source>
</evidence>
<dbReference type="CDD" id="cd04590">
    <property type="entry name" value="CBS_pair_CorC_HlyC_assoc"/>
    <property type="match status" value="1"/>
</dbReference>
<keyword evidence="6" id="KW-0129">CBS domain</keyword>
<dbReference type="InParanoid" id="A9VAB2"/>
<evidence type="ECO:0000256" key="1">
    <source>
        <dbReference type="ARBA" id="ARBA00004141"/>
    </source>
</evidence>
<dbReference type="PROSITE" id="PS51371">
    <property type="entry name" value="CBS"/>
    <property type="match status" value="2"/>
</dbReference>
<dbReference type="InterPro" id="IPR044751">
    <property type="entry name" value="Ion_transp-like_CBS"/>
</dbReference>
<evidence type="ECO:0000256" key="4">
    <source>
        <dbReference type="ARBA" id="ARBA00022989"/>
    </source>
</evidence>
<evidence type="ECO:0000313" key="13">
    <source>
        <dbReference type="EMBL" id="EDQ85456.1"/>
    </source>
</evidence>
<feature type="domain" description="CBS" evidence="11">
    <location>
        <begin position="329"/>
        <end position="390"/>
    </location>
</feature>
<dbReference type="Pfam" id="PF25562">
    <property type="entry name" value="CNBH_CNNM2_C"/>
    <property type="match status" value="1"/>
</dbReference>
<protein>
    <submittedName>
        <fullName evidence="13">Uncharacterized protein</fullName>
    </submittedName>
</protein>
<dbReference type="GO" id="GO:0022857">
    <property type="term" value="F:transmembrane transporter activity"/>
    <property type="evidence" value="ECO:0000318"/>
    <property type="project" value="GO_Central"/>
</dbReference>
<dbReference type="GO" id="GO:0010960">
    <property type="term" value="P:magnesium ion homeostasis"/>
    <property type="evidence" value="ECO:0000318"/>
    <property type="project" value="GO_Central"/>
</dbReference>
<evidence type="ECO:0000256" key="9">
    <source>
        <dbReference type="SAM" id="Phobius"/>
    </source>
</evidence>
<dbReference type="InterPro" id="IPR046342">
    <property type="entry name" value="CBS_dom_sf"/>
</dbReference>
<keyword evidence="10" id="KW-0732">Signal</keyword>
<dbReference type="InterPro" id="IPR018490">
    <property type="entry name" value="cNMP-bd_dom_sf"/>
</dbReference>
<dbReference type="PANTHER" id="PTHR12064">
    <property type="entry name" value="METAL TRANSPORTER CNNM"/>
    <property type="match status" value="1"/>
</dbReference>
<evidence type="ECO:0000256" key="2">
    <source>
        <dbReference type="ARBA" id="ARBA00022692"/>
    </source>
</evidence>
<feature type="compositionally biased region" description="Polar residues" evidence="8">
    <location>
        <begin position="670"/>
        <end position="683"/>
    </location>
</feature>
<dbReference type="InterPro" id="IPR045095">
    <property type="entry name" value="ACDP"/>
</dbReference>
<dbReference type="OMA" id="KLMFMHA"/>
<dbReference type="Pfam" id="PF01595">
    <property type="entry name" value="CNNM"/>
    <property type="match status" value="1"/>
</dbReference>
<keyword evidence="5 7" id="KW-0472">Membrane</keyword>
<proteinExistence type="predicted"/>
<feature type="chain" id="PRO_5002742892" evidence="10">
    <location>
        <begin position="21"/>
        <end position="733"/>
    </location>
</feature>
<comment type="subcellular location">
    <subcellularLocation>
        <location evidence="1">Membrane</location>
        <topology evidence="1">Multi-pass membrane protein</topology>
    </subcellularLocation>
</comment>
<keyword evidence="2 7" id="KW-0812">Transmembrane</keyword>
<feature type="transmembrane region" description="Helical" evidence="9">
    <location>
        <begin position="135"/>
        <end position="159"/>
    </location>
</feature>
<gene>
    <name evidence="13" type="ORF">MONBRDRAFT_34223</name>
</gene>
<dbReference type="EMBL" id="CH991573">
    <property type="protein sequence ID" value="EDQ85456.1"/>
    <property type="molecule type" value="Genomic_DNA"/>
</dbReference>
<evidence type="ECO:0000256" key="5">
    <source>
        <dbReference type="ARBA" id="ARBA00023136"/>
    </source>
</evidence>
<evidence type="ECO:0000259" key="12">
    <source>
        <dbReference type="PROSITE" id="PS51846"/>
    </source>
</evidence>
<feature type="transmembrane region" description="Helical" evidence="9">
    <location>
        <begin position="193"/>
        <end position="214"/>
    </location>
</feature>
<keyword evidence="14" id="KW-1185">Reference proteome</keyword>
<sequence length="733" mass="80075">MPTFTRLALALLVLATTCCAQNLSNFYPIDDEFSNVEGIWTVKAGQPTTLRVFGANLNDNTVVTLTTSTENCNLRDVEATVVSTNAAGTEQYISVQIDEVIEALYFCFDDTLQGTDPAVTIASEPAPSGGELIPLWLNVLLILVLLCLSGLFSGLNLGLMSLDPQELAIVAESGEEHERRYAKTILPLRRRGNLLLCTILLGNVLVNSTLTILMDSIAGGVGAVLGSTAAIVIFGEITPQSICSRHGLAVGAKTIWLTKFFMVLTFVISYPISAVLDYVLGEEAGAVYQRKQLLQLLRMQDPYNDLERDEVDIITGALTFKEKTASMVMTKFGDVFMLPLNSILDFKTVSKVMESGHSRIPVYQGKRDNVVGLLHVKDLAFIDPDDRTPLESVIKYYNHSIVEVYSHTHLDKLLDIFKQGRTHMVLVVHIDTDSDTDPVKEVVGIATLEDVIEEIIQAEIIDETDRFVDNVTKTTVERETSDAKEPPKAFALEHDELHLSEQMSLAAYTFLSTVVDEFASNHLLPNVLRKLISHPACLREINRAPSDSSSDAPEDVYLYHRGQPTGVFTMVLEGRVKVTVGRDNFVFEAGPFNTIATGCLSNPNWEPDFDAVVNSDHVLLLQIPRSLYVEAVSTSRRIVMQGYGSSSPRLGATPRGLAAESALDRGSRAPSPTTTDVTVNISDVDSVAPPPMQPRASGYELGSDNRPLIDQDEAEAEERNAGTGGDDGHSSVV</sequence>
<evidence type="ECO:0000313" key="14">
    <source>
        <dbReference type="Proteomes" id="UP000001357"/>
    </source>
</evidence>
<feature type="transmembrane region" description="Helical" evidence="9">
    <location>
        <begin position="220"/>
        <end position="239"/>
    </location>
</feature>